<dbReference type="AlphaFoldDB" id="A0A9P9EZ76"/>
<dbReference type="InterPro" id="IPR051410">
    <property type="entry name" value="Ferric/Cupric_Reductase"/>
</dbReference>
<dbReference type="GO" id="GO:0015677">
    <property type="term" value="P:copper ion import"/>
    <property type="evidence" value="ECO:0007669"/>
    <property type="project" value="TreeGrafter"/>
</dbReference>
<reference evidence="14" key="1">
    <citation type="journal article" date="2021" name="Nat. Commun.">
        <title>Genetic determinants of endophytism in the Arabidopsis root mycobiome.</title>
        <authorList>
            <person name="Mesny F."/>
            <person name="Miyauchi S."/>
            <person name="Thiergart T."/>
            <person name="Pickel B."/>
            <person name="Atanasova L."/>
            <person name="Karlsson M."/>
            <person name="Huettel B."/>
            <person name="Barry K.W."/>
            <person name="Haridas S."/>
            <person name="Chen C."/>
            <person name="Bauer D."/>
            <person name="Andreopoulos W."/>
            <person name="Pangilinan J."/>
            <person name="LaButti K."/>
            <person name="Riley R."/>
            <person name="Lipzen A."/>
            <person name="Clum A."/>
            <person name="Drula E."/>
            <person name="Henrissat B."/>
            <person name="Kohler A."/>
            <person name="Grigoriev I.V."/>
            <person name="Martin F.M."/>
            <person name="Hacquard S."/>
        </authorList>
    </citation>
    <scope>NUCLEOTIDE SEQUENCE</scope>
    <source>
        <strain evidence="14">MPI-CAGE-AT-0147</strain>
    </source>
</reference>
<evidence type="ECO:0000256" key="1">
    <source>
        <dbReference type="ARBA" id="ARBA00004141"/>
    </source>
</evidence>
<evidence type="ECO:0000256" key="10">
    <source>
        <dbReference type="ARBA" id="ARBA00023180"/>
    </source>
</evidence>
<keyword evidence="3" id="KW-0813">Transport</keyword>
<keyword evidence="6 12" id="KW-1133">Transmembrane helix</keyword>
<feature type="transmembrane region" description="Helical" evidence="12">
    <location>
        <begin position="123"/>
        <end position="147"/>
    </location>
</feature>
<feature type="transmembrane region" description="Helical" evidence="12">
    <location>
        <begin position="193"/>
        <end position="212"/>
    </location>
</feature>
<evidence type="ECO:0000256" key="5">
    <source>
        <dbReference type="ARBA" id="ARBA00022982"/>
    </source>
</evidence>
<accession>A0A9P9EZ76</accession>
<dbReference type="Pfam" id="PF08022">
    <property type="entry name" value="FAD_binding_8"/>
    <property type="match status" value="1"/>
</dbReference>
<keyword evidence="8" id="KW-0406">Ion transport</keyword>
<sequence>MTGASHMDPVFFAKLARRSRLNKEVMTIFAAMMSALVALILGFHVLRRLGSTKRRLRRRFHAGVVVSRKIRSILLHKCPVLHTVGHVFVIAAYLGINIIAAFIKFDNSNMPLLSNVASRTGWMAIANTLIVVVLSLKNTPFAVFTAWSHERLNILHRVAGFATVAFVVVHGCSYAAVFGLQGRPSRLTGIKEIFGIIAGFSFLSVGFAGAVVRNWWYELFYYIHVTFWMLGIVMVGLHQPQPSRLVLYITITAAGIWVLDCFIRLIRLAINGVNNAVMLIPLPHGGTRLVFSKRQYGASPGRHSFLWIPSISALQTHPFTIVATDPFEFVIAAHDGFTRALHNYAVRNPGASLRASVEGPYGAFPNPRGHDKVILVAGGSGASFTVGVARSVLEQNGGHEKAIVFIWMIKHHAYLTWFSEHLKILKSDPRVSVHVYVTRSSMSEDPGEKPQSSSELSSQSSSGSSSQSPSTIPDPEKLPVSRLSIPLPTPTTDMEKTGFTSPVESPISPIDAAGLDSDFSIMYRRPNVAALIRTGMEGVPSDQRVLVMGCGPQRLMTAVRNATAEFVRPDSMGVELHCEQFGW</sequence>
<dbReference type="GO" id="GO:0006826">
    <property type="term" value="P:iron ion transport"/>
    <property type="evidence" value="ECO:0007669"/>
    <property type="project" value="TreeGrafter"/>
</dbReference>
<dbReference type="SFLD" id="SFLDG01168">
    <property type="entry name" value="Ferric_reductase_subgroup_(FRE"/>
    <property type="match status" value="1"/>
</dbReference>
<evidence type="ECO:0000313" key="14">
    <source>
        <dbReference type="EMBL" id="KAH7148931.1"/>
    </source>
</evidence>
<evidence type="ECO:0000256" key="3">
    <source>
        <dbReference type="ARBA" id="ARBA00022448"/>
    </source>
</evidence>
<keyword evidence="4 12" id="KW-0812">Transmembrane</keyword>
<dbReference type="InterPro" id="IPR013121">
    <property type="entry name" value="Fe_red_NAD-bd_6"/>
</dbReference>
<dbReference type="CDD" id="cd06186">
    <property type="entry name" value="NOX_Duox_like_FAD_NADP"/>
    <property type="match status" value="1"/>
</dbReference>
<feature type="transmembrane region" description="Helical" evidence="12">
    <location>
        <begin position="245"/>
        <end position="266"/>
    </location>
</feature>
<organism evidence="14 15">
    <name type="scientific">Dactylonectria macrodidyma</name>
    <dbReference type="NCBI Taxonomy" id="307937"/>
    <lineage>
        <taxon>Eukaryota</taxon>
        <taxon>Fungi</taxon>
        <taxon>Dikarya</taxon>
        <taxon>Ascomycota</taxon>
        <taxon>Pezizomycotina</taxon>
        <taxon>Sordariomycetes</taxon>
        <taxon>Hypocreomycetidae</taxon>
        <taxon>Hypocreales</taxon>
        <taxon>Nectriaceae</taxon>
        <taxon>Dactylonectria</taxon>
    </lineage>
</organism>
<dbReference type="InterPro" id="IPR013130">
    <property type="entry name" value="Fe3_Rdtase_TM_dom"/>
</dbReference>
<comment type="caution">
    <text evidence="14">The sequence shown here is derived from an EMBL/GenBank/DDBJ whole genome shotgun (WGS) entry which is preliminary data.</text>
</comment>
<proteinExistence type="inferred from homology"/>
<dbReference type="SFLD" id="SFLDS00052">
    <property type="entry name" value="Ferric_Reductase_Domain"/>
    <property type="match status" value="1"/>
</dbReference>
<comment type="subcellular location">
    <subcellularLocation>
        <location evidence="1">Membrane</location>
        <topology evidence="1">Multi-pass membrane protein</topology>
    </subcellularLocation>
</comment>
<feature type="transmembrane region" description="Helical" evidence="12">
    <location>
        <begin position="159"/>
        <end position="181"/>
    </location>
</feature>
<evidence type="ECO:0000256" key="11">
    <source>
        <dbReference type="SAM" id="MobiDB-lite"/>
    </source>
</evidence>
<evidence type="ECO:0000313" key="15">
    <source>
        <dbReference type="Proteomes" id="UP000738349"/>
    </source>
</evidence>
<dbReference type="PANTHER" id="PTHR32361">
    <property type="entry name" value="FERRIC/CUPRIC REDUCTASE TRANSMEMBRANE COMPONENT"/>
    <property type="match status" value="1"/>
</dbReference>
<dbReference type="OrthoDB" id="10006946at2759"/>
<feature type="transmembrane region" description="Helical" evidence="12">
    <location>
        <begin position="25"/>
        <end position="46"/>
    </location>
</feature>
<gene>
    <name evidence="14" type="ORF">EDB81DRAFT_481116</name>
</gene>
<feature type="region of interest" description="Disordered" evidence="11">
    <location>
        <begin position="439"/>
        <end position="505"/>
    </location>
</feature>
<dbReference type="InterPro" id="IPR013112">
    <property type="entry name" value="FAD-bd_8"/>
</dbReference>
<protein>
    <submittedName>
        <fullName evidence="14">Ferric reductase NAD binding domain-containing protein</fullName>
    </submittedName>
</protein>
<keyword evidence="15" id="KW-1185">Reference proteome</keyword>
<keyword evidence="10" id="KW-0325">Glycoprotein</keyword>
<dbReference type="Pfam" id="PF08030">
    <property type="entry name" value="NAD_binding_6"/>
    <property type="match status" value="1"/>
</dbReference>
<comment type="similarity">
    <text evidence="2">Belongs to the ferric reductase (FRE) family.</text>
</comment>
<dbReference type="Gene3D" id="3.40.50.80">
    <property type="entry name" value="Nucleotide-binding domain of ferredoxin-NADP reductase (FNR) module"/>
    <property type="match status" value="1"/>
</dbReference>
<name>A0A9P9EZ76_9HYPO</name>
<evidence type="ECO:0000256" key="6">
    <source>
        <dbReference type="ARBA" id="ARBA00022989"/>
    </source>
</evidence>
<evidence type="ECO:0000256" key="4">
    <source>
        <dbReference type="ARBA" id="ARBA00022692"/>
    </source>
</evidence>
<dbReference type="GO" id="GO:0005886">
    <property type="term" value="C:plasma membrane"/>
    <property type="evidence" value="ECO:0007669"/>
    <property type="project" value="TreeGrafter"/>
</dbReference>
<dbReference type="Pfam" id="PF01794">
    <property type="entry name" value="Ferric_reduct"/>
    <property type="match status" value="1"/>
</dbReference>
<dbReference type="SUPFAM" id="SSF52343">
    <property type="entry name" value="Ferredoxin reductase-like, C-terminal NADP-linked domain"/>
    <property type="match status" value="1"/>
</dbReference>
<dbReference type="EMBL" id="JAGMUV010000007">
    <property type="protein sequence ID" value="KAH7148931.1"/>
    <property type="molecule type" value="Genomic_DNA"/>
</dbReference>
<feature type="compositionally biased region" description="Low complexity" evidence="11">
    <location>
        <begin position="451"/>
        <end position="470"/>
    </location>
</feature>
<evidence type="ECO:0000259" key="13">
    <source>
        <dbReference type="PROSITE" id="PS51384"/>
    </source>
</evidence>
<dbReference type="Proteomes" id="UP000738349">
    <property type="component" value="Unassembled WGS sequence"/>
</dbReference>
<evidence type="ECO:0000256" key="8">
    <source>
        <dbReference type="ARBA" id="ARBA00023065"/>
    </source>
</evidence>
<dbReference type="GO" id="GO:0006879">
    <property type="term" value="P:intracellular iron ion homeostasis"/>
    <property type="evidence" value="ECO:0007669"/>
    <property type="project" value="TreeGrafter"/>
</dbReference>
<keyword evidence="7" id="KW-0560">Oxidoreductase</keyword>
<dbReference type="GO" id="GO:0000293">
    <property type="term" value="F:ferric-chelate reductase activity"/>
    <property type="evidence" value="ECO:0007669"/>
    <property type="project" value="UniProtKB-ARBA"/>
</dbReference>
<dbReference type="PROSITE" id="PS51384">
    <property type="entry name" value="FAD_FR"/>
    <property type="match status" value="1"/>
</dbReference>
<feature type="transmembrane region" description="Helical" evidence="12">
    <location>
        <begin position="219"/>
        <end position="239"/>
    </location>
</feature>
<keyword evidence="9 12" id="KW-0472">Membrane</keyword>
<evidence type="ECO:0000256" key="7">
    <source>
        <dbReference type="ARBA" id="ARBA00023002"/>
    </source>
</evidence>
<evidence type="ECO:0000256" key="12">
    <source>
        <dbReference type="SAM" id="Phobius"/>
    </source>
</evidence>
<dbReference type="InterPro" id="IPR017927">
    <property type="entry name" value="FAD-bd_FR_type"/>
</dbReference>
<evidence type="ECO:0000256" key="9">
    <source>
        <dbReference type="ARBA" id="ARBA00023136"/>
    </source>
</evidence>
<evidence type="ECO:0000256" key="2">
    <source>
        <dbReference type="ARBA" id="ARBA00006278"/>
    </source>
</evidence>
<dbReference type="PANTHER" id="PTHR32361:SF9">
    <property type="entry name" value="FERRIC REDUCTASE TRANSMEMBRANE COMPONENT 3-RELATED"/>
    <property type="match status" value="1"/>
</dbReference>
<dbReference type="InterPro" id="IPR039261">
    <property type="entry name" value="FNR_nucleotide-bd"/>
</dbReference>
<keyword evidence="5" id="KW-0249">Electron transport</keyword>
<feature type="domain" description="FAD-binding FR-type" evidence="13">
    <location>
        <begin position="238"/>
        <end position="367"/>
    </location>
</feature>
<feature type="transmembrane region" description="Helical" evidence="12">
    <location>
        <begin position="78"/>
        <end position="103"/>
    </location>
</feature>